<feature type="domain" description="Methyltransferase" evidence="3">
    <location>
        <begin position="38"/>
        <end position="130"/>
    </location>
</feature>
<dbReference type="AlphaFoldDB" id="A0A6G7YQC8"/>
<dbReference type="Pfam" id="PF13649">
    <property type="entry name" value="Methyltransf_25"/>
    <property type="match status" value="1"/>
</dbReference>
<keyword evidence="2 4" id="KW-0808">Transferase</keyword>
<name>A0A6G7YQC8_9SPHN</name>
<dbReference type="Gene3D" id="3.40.50.150">
    <property type="entry name" value="Vaccinia Virus protein VP39"/>
    <property type="match status" value="1"/>
</dbReference>
<dbReference type="SUPFAM" id="SSF53335">
    <property type="entry name" value="S-adenosyl-L-methionine-dependent methyltransferases"/>
    <property type="match status" value="1"/>
</dbReference>
<keyword evidence="1 4" id="KW-0489">Methyltransferase</keyword>
<dbReference type="EMBL" id="CP049869">
    <property type="protein sequence ID" value="QIK78943.1"/>
    <property type="molecule type" value="Genomic_DNA"/>
</dbReference>
<dbReference type="GO" id="GO:0032259">
    <property type="term" value="P:methylation"/>
    <property type="evidence" value="ECO:0007669"/>
    <property type="project" value="UniProtKB-KW"/>
</dbReference>
<protein>
    <submittedName>
        <fullName evidence="4">Class I SAM-dependent methyltransferase</fullName>
    </submittedName>
</protein>
<evidence type="ECO:0000259" key="3">
    <source>
        <dbReference type="Pfam" id="PF13649"/>
    </source>
</evidence>
<dbReference type="PANTHER" id="PTHR43861:SF1">
    <property type="entry name" value="TRANS-ACONITATE 2-METHYLTRANSFERASE"/>
    <property type="match status" value="1"/>
</dbReference>
<evidence type="ECO:0000256" key="1">
    <source>
        <dbReference type="ARBA" id="ARBA00022603"/>
    </source>
</evidence>
<dbReference type="GO" id="GO:0008168">
    <property type="term" value="F:methyltransferase activity"/>
    <property type="evidence" value="ECO:0007669"/>
    <property type="project" value="UniProtKB-KW"/>
</dbReference>
<dbReference type="Proteomes" id="UP000503222">
    <property type="component" value="Chromosome"/>
</dbReference>
<dbReference type="InterPro" id="IPR041698">
    <property type="entry name" value="Methyltransf_25"/>
</dbReference>
<dbReference type="InterPro" id="IPR029063">
    <property type="entry name" value="SAM-dependent_MTases_sf"/>
</dbReference>
<dbReference type="CDD" id="cd02440">
    <property type="entry name" value="AdoMet_MTases"/>
    <property type="match status" value="1"/>
</dbReference>
<evidence type="ECO:0000313" key="5">
    <source>
        <dbReference type="Proteomes" id="UP000503222"/>
    </source>
</evidence>
<evidence type="ECO:0000313" key="4">
    <source>
        <dbReference type="EMBL" id="QIK78943.1"/>
    </source>
</evidence>
<evidence type="ECO:0000256" key="2">
    <source>
        <dbReference type="ARBA" id="ARBA00022679"/>
    </source>
</evidence>
<organism evidence="4 5">
    <name type="scientific">Sphingomonas piscis</name>
    <dbReference type="NCBI Taxonomy" id="2714943"/>
    <lineage>
        <taxon>Bacteria</taxon>
        <taxon>Pseudomonadati</taxon>
        <taxon>Pseudomonadota</taxon>
        <taxon>Alphaproteobacteria</taxon>
        <taxon>Sphingomonadales</taxon>
        <taxon>Sphingomonadaceae</taxon>
        <taxon>Sphingomonas</taxon>
    </lineage>
</organism>
<gene>
    <name evidence="4" type="ORF">G7077_08590</name>
</gene>
<sequence>MRDGKWFKKAQGLLQLGEIALKLSRTMTAGQTIAGKTVLDLGCGEGGHAIMFAQAGARHVVGIDGRRLAVDRARFAANVLELSNIEFMHEDVRAPGALNGRFDIVLCSGILHHIEPEAWFLFLKNVARATADTAIFYTHVADEQLQSEHKLKPVQLVEKSSPPRSSWLARLFGRLLLRKPQAAAFDGYLYREHREEESSDERSSKMRASLDNDHSFWATEEVLIDALKKCGFELILKVQSPHMFRAQRFRNTRQIIVARKAC</sequence>
<keyword evidence="5" id="KW-1185">Reference proteome</keyword>
<dbReference type="RefSeq" id="WP_166411334.1">
    <property type="nucleotide sequence ID" value="NZ_CP049869.1"/>
</dbReference>
<proteinExistence type="predicted"/>
<accession>A0A6G7YQC8</accession>
<reference evidence="4 5" key="1">
    <citation type="submission" date="2020-03" db="EMBL/GenBank/DDBJ databases">
        <title>Sphingomonas sp. nov., isolated from fish.</title>
        <authorList>
            <person name="Hyun D.-W."/>
            <person name="Bae J.-W."/>
        </authorList>
    </citation>
    <scope>NUCLEOTIDE SEQUENCE [LARGE SCALE GENOMIC DNA]</scope>
    <source>
        <strain evidence="4 5">HDW15B</strain>
    </source>
</reference>
<dbReference type="PANTHER" id="PTHR43861">
    <property type="entry name" value="TRANS-ACONITATE 2-METHYLTRANSFERASE-RELATED"/>
    <property type="match status" value="1"/>
</dbReference>
<dbReference type="KEGG" id="spii:G7077_08590"/>